<dbReference type="PANTHER" id="PTHR35509">
    <property type="entry name" value="DOMAIN PROTEIN, PUTATIVE (DUF1995)-RELATED"/>
    <property type="match status" value="1"/>
</dbReference>
<dbReference type="PANTHER" id="PTHR35509:SF1">
    <property type="entry name" value="DOMAIN PROTEIN, PUTATIVE (DUF1995)-RELATED"/>
    <property type="match status" value="1"/>
</dbReference>
<name>A0A7S0XDS4_9STRA</name>
<organism evidence="2">
    <name type="scientific">Chromulina nebulosa</name>
    <dbReference type="NCBI Taxonomy" id="96789"/>
    <lineage>
        <taxon>Eukaryota</taxon>
        <taxon>Sar</taxon>
        <taxon>Stramenopiles</taxon>
        <taxon>Ochrophyta</taxon>
        <taxon>Chrysophyceae</taxon>
        <taxon>Chromulinales</taxon>
        <taxon>Chromulinaceae</taxon>
        <taxon>Chromulina</taxon>
    </lineage>
</organism>
<sequence length="359" mass="40474">MLLVNIKITILLITLTYILSLNIKISSKRNDFTLNSISSSRPAKLQEIVAEGIQLTNDFSDLPNSFEDSIKIATDRTLACINSGKYKCRIDFDTSIGDQTYTSIKNTIPMLKELVAQLSIGMKLSLPIPKTIEDIDTNQSNNNTAGSITQEMLDETMMQTFYPQRTLRIFFPDMGAAALARRDWKMGTIYPDVPPCVFTSNIQNDPLAETDQIAIILCPRYSEVEYTKRVIDLCEIKNIPCVLINPELVNMDQGFGVRARNIRKDILSKFETTYKLLTLKDGAVVREWPKGYSLWIDDDTKEEGFTLLQSFATDPSRETINELIDAELDKRLGTVVRGNKDNGNIVNSVVKFFQGLSKL</sequence>
<feature type="domain" description="DUF1995" evidence="1">
    <location>
        <begin position="63"/>
        <end position="321"/>
    </location>
</feature>
<dbReference type="InterPro" id="IPR053021">
    <property type="entry name" value="Chloroplast_ADK"/>
</dbReference>
<dbReference type="Pfam" id="PF09353">
    <property type="entry name" value="DUF1995"/>
    <property type="match status" value="1"/>
</dbReference>
<protein>
    <recommendedName>
        <fullName evidence="1">DUF1995 domain-containing protein</fullName>
    </recommendedName>
</protein>
<accession>A0A7S0XDS4</accession>
<dbReference type="InterPro" id="IPR018962">
    <property type="entry name" value="DUF1995"/>
</dbReference>
<evidence type="ECO:0000259" key="1">
    <source>
        <dbReference type="Pfam" id="PF09353"/>
    </source>
</evidence>
<reference evidence="2" key="1">
    <citation type="submission" date="2021-01" db="EMBL/GenBank/DDBJ databases">
        <authorList>
            <person name="Corre E."/>
            <person name="Pelletier E."/>
            <person name="Niang G."/>
            <person name="Scheremetjew M."/>
            <person name="Finn R."/>
            <person name="Kale V."/>
            <person name="Holt S."/>
            <person name="Cochrane G."/>
            <person name="Meng A."/>
            <person name="Brown T."/>
            <person name="Cohen L."/>
        </authorList>
    </citation>
    <scope>NUCLEOTIDE SEQUENCE</scope>
    <source>
        <strain evidence="2">UTEXLB2642</strain>
    </source>
</reference>
<proteinExistence type="predicted"/>
<dbReference type="EMBL" id="HBFD01004086">
    <property type="protein sequence ID" value="CAD8718086.1"/>
    <property type="molecule type" value="Transcribed_RNA"/>
</dbReference>
<gene>
    <name evidence="2" type="ORF">CNEB1095_LOCUS2663</name>
</gene>
<evidence type="ECO:0000313" key="2">
    <source>
        <dbReference type="EMBL" id="CAD8718086.1"/>
    </source>
</evidence>
<dbReference type="AlphaFoldDB" id="A0A7S0XDS4"/>